<reference evidence="1" key="1">
    <citation type="submission" date="2014-05" db="EMBL/GenBank/DDBJ databases">
        <authorList>
            <person name="Chronopoulou M."/>
        </authorList>
    </citation>
    <scope>NUCLEOTIDE SEQUENCE</scope>
    <source>
        <tissue evidence="1">Whole organism</tissue>
    </source>
</reference>
<name>A0A0K2VLP0_LEPSM</name>
<sequence length="81" mass="8732">SLPASAGGAHVPRMVGRGCRWTLSFRAARVTHAVLGVALGVRFEGRGAPNVVLNRIEKVSPGARPHSIHFDYDLRSDEATR</sequence>
<dbReference type="AlphaFoldDB" id="A0A0K2VLP0"/>
<dbReference type="EMBL" id="HACA01033923">
    <property type="protein sequence ID" value="CDW51285.1"/>
    <property type="molecule type" value="Transcribed_RNA"/>
</dbReference>
<organism evidence="1">
    <name type="scientific">Lepeophtheirus salmonis</name>
    <name type="common">Salmon louse</name>
    <name type="synonym">Caligus salmonis</name>
    <dbReference type="NCBI Taxonomy" id="72036"/>
    <lineage>
        <taxon>Eukaryota</taxon>
        <taxon>Metazoa</taxon>
        <taxon>Ecdysozoa</taxon>
        <taxon>Arthropoda</taxon>
        <taxon>Crustacea</taxon>
        <taxon>Multicrustacea</taxon>
        <taxon>Hexanauplia</taxon>
        <taxon>Copepoda</taxon>
        <taxon>Siphonostomatoida</taxon>
        <taxon>Caligidae</taxon>
        <taxon>Lepeophtheirus</taxon>
    </lineage>
</organism>
<proteinExistence type="predicted"/>
<evidence type="ECO:0000313" key="1">
    <source>
        <dbReference type="EMBL" id="CDW51285.1"/>
    </source>
</evidence>
<feature type="non-terminal residue" evidence="1">
    <location>
        <position position="1"/>
    </location>
</feature>
<protein>
    <submittedName>
        <fullName evidence="1">Uncharacterized protein</fullName>
    </submittedName>
</protein>
<accession>A0A0K2VLP0</accession>